<proteinExistence type="predicted"/>
<dbReference type="Gene3D" id="2.40.100.10">
    <property type="entry name" value="Cyclophilin-like"/>
    <property type="match status" value="2"/>
</dbReference>
<dbReference type="Pfam" id="PF02682">
    <property type="entry name" value="CT_C_D"/>
    <property type="match status" value="1"/>
</dbReference>
<evidence type="ECO:0000313" key="3">
    <source>
        <dbReference type="Proteomes" id="UP000093355"/>
    </source>
</evidence>
<dbReference type="Gene3D" id="3.30.1360.40">
    <property type="match status" value="1"/>
</dbReference>
<dbReference type="EMBL" id="LXMD01000024">
    <property type="protein sequence ID" value="OCG73552.1"/>
    <property type="molecule type" value="Genomic_DNA"/>
</dbReference>
<comment type="caution">
    <text evidence="2">The sequence shown here is derived from an EMBL/GenBank/DDBJ whole genome shotgun (WGS) entry which is preliminary data.</text>
</comment>
<name>A0A1B9NAB0_9MICO</name>
<feature type="compositionally biased region" description="Low complexity" evidence="1">
    <location>
        <begin position="208"/>
        <end position="220"/>
    </location>
</feature>
<dbReference type="AlphaFoldDB" id="A0A1B9NAB0"/>
<dbReference type="SMART" id="SM00797">
    <property type="entry name" value="AHS2"/>
    <property type="match status" value="1"/>
</dbReference>
<accession>A0A1B9NAB0</accession>
<dbReference type="InterPro" id="IPR003778">
    <property type="entry name" value="CT_A_B"/>
</dbReference>
<dbReference type="GO" id="GO:0016787">
    <property type="term" value="F:hydrolase activity"/>
    <property type="evidence" value="ECO:0007669"/>
    <property type="project" value="UniProtKB-KW"/>
</dbReference>
<feature type="region of interest" description="Disordered" evidence="1">
    <location>
        <begin position="208"/>
        <end position="266"/>
    </location>
</feature>
<evidence type="ECO:0000256" key="1">
    <source>
        <dbReference type="SAM" id="MobiDB-lite"/>
    </source>
</evidence>
<evidence type="ECO:0000313" key="2">
    <source>
        <dbReference type="EMBL" id="OCG73552.1"/>
    </source>
</evidence>
<sequence>MRILPAGVDGLIVELDDLEHALALYRALQADPIPGVAELIPAARTVYARFRPALVTAEEVAGEVRSRTVAAGGGQAGELVRIPVVYDGEDLAEVAALVGMSVDEVVARHHAPTYSVAFTGFAPGFAYISGGDPALHVPRRSTPRTVIPAGALAIAGEFTGIYPRSSPGGWQLIGHTTEAMWDLRRDPPALLQPGARVEFVPTREQAAGSAESAAVAPAGSMGSATAATPAGSMGSAAAVATTGSSSEARSAEPRRVERSAAESRPGLEILAAGPHALLQDLGRTGVASLGVSPSGAMDRGALRRANRLVGNHEAAPAIEAALGGLELRARGPVTIAVSGAPAPLLIRTADGASLEAPAESAFALDDGDVLALGAADCGVYSYVAARGSFDVAPVLGSAARDVLAALGPDPLAAGAVLPIGTRVAGSVPGWHEPVDPLPSASEITWLDVVLGPRTDWCTPEALATLAEQEWVVTPQSNRVGLRLQGERPIERAITAELPSEATAAGSLQIPASGQPVLFTADHPLTGGYPVIGVVADADLDRAAQVPVGGRIRFRIAAPFVDYADASARTTPE</sequence>
<dbReference type="InterPro" id="IPR052708">
    <property type="entry name" value="PxpC"/>
</dbReference>
<dbReference type="OrthoDB" id="9768696at2"/>
<gene>
    <name evidence="2" type="ORF">A7J15_07705</name>
</gene>
<organism evidence="2 3">
    <name type="scientific">Microbacterium sediminis</name>
    <dbReference type="NCBI Taxonomy" id="904291"/>
    <lineage>
        <taxon>Bacteria</taxon>
        <taxon>Bacillati</taxon>
        <taxon>Actinomycetota</taxon>
        <taxon>Actinomycetes</taxon>
        <taxon>Micrococcales</taxon>
        <taxon>Microbacteriaceae</taxon>
        <taxon>Microbacterium</taxon>
    </lineage>
</organism>
<dbReference type="PANTHER" id="PTHR43309:SF3">
    <property type="entry name" value="5-OXOPROLINASE SUBUNIT C"/>
    <property type="match status" value="1"/>
</dbReference>
<dbReference type="SUPFAM" id="SSF50891">
    <property type="entry name" value="Cyclophilin-like"/>
    <property type="match status" value="2"/>
</dbReference>
<dbReference type="RefSeq" id="WP_067026619.1">
    <property type="nucleotide sequence ID" value="NZ_CP038256.1"/>
</dbReference>
<dbReference type="InterPro" id="IPR029000">
    <property type="entry name" value="Cyclophilin-like_dom_sf"/>
</dbReference>
<keyword evidence="3" id="KW-1185">Reference proteome</keyword>
<dbReference type="STRING" id="904291.A7J15_07705"/>
<dbReference type="SUPFAM" id="SSF160467">
    <property type="entry name" value="PH0987 N-terminal domain-like"/>
    <property type="match status" value="1"/>
</dbReference>
<protein>
    <submittedName>
        <fullName evidence="2">Allophanate hydrolase</fullName>
    </submittedName>
</protein>
<dbReference type="InterPro" id="IPR003833">
    <property type="entry name" value="CT_C_D"/>
</dbReference>
<dbReference type="Pfam" id="PF02626">
    <property type="entry name" value="CT_A_B"/>
    <property type="match status" value="1"/>
</dbReference>
<dbReference type="SMART" id="SM00796">
    <property type="entry name" value="AHS1"/>
    <property type="match status" value="1"/>
</dbReference>
<dbReference type="PANTHER" id="PTHR43309">
    <property type="entry name" value="5-OXOPROLINASE SUBUNIT C"/>
    <property type="match status" value="1"/>
</dbReference>
<keyword evidence="2" id="KW-0378">Hydrolase</keyword>
<reference evidence="2 3" key="1">
    <citation type="submission" date="2016-05" db="EMBL/GenBank/DDBJ databases">
        <authorList>
            <person name="Lavstsen T."/>
            <person name="Jespersen J.S."/>
        </authorList>
    </citation>
    <scope>NUCLEOTIDE SEQUENCE [LARGE SCALE GENOMIC DNA]</scope>
    <source>
        <strain evidence="2 3">YLB-01</strain>
    </source>
</reference>
<feature type="compositionally biased region" description="Low complexity" evidence="1">
    <location>
        <begin position="230"/>
        <end position="248"/>
    </location>
</feature>
<dbReference type="Proteomes" id="UP000093355">
    <property type="component" value="Unassembled WGS sequence"/>
</dbReference>
<feature type="compositionally biased region" description="Basic and acidic residues" evidence="1">
    <location>
        <begin position="249"/>
        <end position="261"/>
    </location>
</feature>
<dbReference type="NCBIfam" id="TIGR00724">
    <property type="entry name" value="urea_amlyse_rel"/>
    <property type="match status" value="1"/>
</dbReference>